<dbReference type="Proteomes" id="UP000697107">
    <property type="component" value="Unassembled WGS sequence"/>
</dbReference>
<dbReference type="Proteomes" id="UP000774804">
    <property type="component" value="Unassembled WGS sequence"/>
</dbReference>
<dbReference type="PROSITE" id="PS51294">
    <property type="entry name" value="HTH_MYB"/>
    <property type="match status" value="1"/>
</dbReference>
<dbReference type="EMBL" id="RCMK01000014">
    <property type="protein sequence ID" value="KAG2954363.1"/>
    <property type="molecule type" value="Genomic_DNA"/>
</dbReference>
<evidence type="ECO:0000313" key="8">
    <source>
        <dbReference type="EMBL" id="RAW32877.1"/>
    </source>
</evidence>
<accession>A0A329S7S0</accession>
<dbReference type="EMBL" id="RCMV01000588">
    <property type="protein sequence ID" value="KAG3215051.1"/>
    <property type="molecule type" value="Genomic_DNA"/>
</dbReference>
<dbReference type="InterPro" id="IPR009057">
    <property type="entry name" value="Homeodomain-like_sf"/>
</dbReference>
<protein>
    <recommendedName>
        <fullName evidence="2">HTH myb-type domain-containing protein</fullName>
    </recommendedName>
</protein>
<evidence type="ECO:0000313" key="9">
    <source>
        <dbReference type="Proteomes" id="UP000251314"/>
    </source>
</evidence>
<gene>
    <name evidence="8" type="ORF">PC110_g10778</name>
    <name evidence="3" type="ORF">PC113_g705</name>
    <name evidence="4" type="ORF">PC115_g1021</name>
    <name evidence="5" type="ORF">PC117_g1242</name>
    <name evidence="6" type="ORF">PC118_g7461</name>
    <name evidence="7" type="ORF">PC129_g14050</name>
</gene>
<dbReference type="OrthoDB" id="125695at2759"/>
<proteinExistence type="predicted"/>
<dbReference type="AlphaFoldDB" id="A0A329S7S0"/>
<organism evidence="8 9">
    <name type="scientific">Phytophthora cactorum</name>
    <dbReference type="NCBI Taxonomy" id="29920"/>
    <lineage>
        <taxon>Eukaryota</taxon>
        <taxon>Sar</taxon>
        <taxon>Stramenopiles</taxon>
        <taxon>Oomycota</taxon>
        <taxon>Peronosporomycetes</taxon>
        <taxon>Peronosporales</taxon>
        <taxon>Peronosporaceae</taxon>
        <taxon>Phytophthora</taxon>
    </lineage>
</organism>
<dbReference type="InterPro" id="IPR001005">
    <property type="entry name" value="SANT/Myb"/>
</dbReference>
<dbReference type="STRING" id="29920.A0A329S7S0"/>
<evidence type="ECO:0000313" key="3">
    <source>
        <dbReference type="EMBL" id="KAG2868874.1"/>
    </source>
</evidence>
<evidence type="ECO:0000313" key="5">
    <source>
        <dbReference type="EMBL" id="KAG2954363.1"/>
    </source>
</evidence>
<evidence type="ECO:0000313" key="4">
    <source>
        <dbReference type="EMBL" id="KAG2943111.1"/>
    </source>
</evidence>
<dbReference type="Proteomes" id="UP000736787">
    <property type="component" value="Unassembled WGS sequence"/>
</dbReference>
<evidence type="ECO:0000313" key="6">
    <source>
        <dbReference type="EMBL" id="KAG2987087.1"/>
    </source>
</evidence>
<feature type="region of interest" description="Disordered" evidence="1">
    <location>
        <begin position="235"/>
        <end position="257"/>
    </location>
</feature>
<reference evidence="8 9" key="1">
    <citation type="submission" date="2018-01" db="EMBL/GenBank/DDBJ databases">
        <title>Draft genome of the strawberry crown rot pathogen Phytophthora cactorum.</title>
        <authorList>
            <person name="Armitage A.D."/>
            <person name="Lysoe E."/>
            <person name="Nellist C.F."/>
            <person name="Harrison R.J."/>
            <person name="Brurberg M.B."/>
        </authorList>
    </citation>
    <scope>NUCLEOTIDE SEQUENCE [LARGE SCALE GENOMIC DNA]</scope>
    <source>
        <strain evidence="8 9">10300</strain>
    </source>
</reference>
<feature type="compositionally biased region" description="Basic and acidic residues" evidence="1">
    <location>
        <begin position="248"/>
        <end position="257"/>
    </location>
</feature>
<dbReference type="SUPFAM" id="SSF46689">
    <property type="entry name" value="Homeodomain-like"/>
    <property type="match status" value="1"/>
</dbReference>
<dbReference type="CDD" id="cd00167">
    <property type="entry name" value="SANT"/>
    <property type="match status" value="1"/>
</dbReference>
<dbReference type="VEuPathDB" id="FungiDB:PC110_g10778"/>
<evidence type="ECO:0000259" key="2">
    <source>
        <dbReference type="PROSITE" id="PS51294"/>
    </source>
</evidence>
<dbReference type="Proteomes" id="UP000251314">
    <property type="component" value="Unassembled WGS sequence"/>
</dbReference>
<dbReference type="EMBL" id="RCML01000178">
    <property type="protein sequence ID" value="KAG2987087.1"/>
    <property type="molecule type" value="Genomic_DNA"/>
</dbReference>
<name>A0A329S7S0_9STRA</name>
<dbReference type="EMBL" id="RCMI01000012">
    <property type="protein sequence ID" value="KAG2943111.1"/>
    <property type="molecule type" value="Genomic_DNA"/>
</dbReference>
<dbReference type="Proteomes" id="UP000760860">
    <property type="component" value="Unassembled WGS sequence"/>
</dbReference>
<keyword evidence="9" id="KW-1185">Reference proteome</keyword>
<dbReference type="Gene3D" id="1.10.10.60">
    <property type="entry name" value="Homeodomain-like"/>
    <property type="match status" value="1"/>
</dbReference>
<dbReference type="Pfam" id="PF00249">
    <property type="entry name" value="Myb_DNA-binding"/>
    <property type="match status" value="1"/>
</dbReference>
<comment type="caution">
    <text evidence="8">The sequence shown here is derived from an EMBL/GenBank/DDBJ whole genome shotgun (WGS) entry which is preliminary data.</text>
</comment>
<dbReference type="EMBL" id="MJFZ01000259">
    <property type="protein sequence ID" value="RAW32877.1"/>
    <property type="molecule type" value="Genomic_DNA"/>
</dbReference>
<evidence type="ECO:0000313" key="7">
    <source>
        <dbReference type="EMBL" id="KAG3215051.1"/>
    </source>
</evidence>
<dbReference type="EMBL" id="RCMG01000007">
    <property type="protein sequence ID" value="KAG2868874.1"/>
    <property type="molecule type" value="Genomic_DNA"/>
</dbReference>
<dbReference type="Proteomes" id="UP000735874">
    <property type="component" value="Unassembled WGS sequence"/>
</dbReference>
<dbReference type="InterPro" id="IPR017930">
    <property type="entry name" value="Myb_dom"/>
</dbReference>
<sequence>MISPEVMQELLAVRQVLHYLPESQSTEKGWTPHEQQLFWAAVTKYPQGPWSAIAKYIGTKTTRQAMTHAQKLRQKLKRWNARLRRNPAVGSLMDGVVVTADGNVAVSASANSTLNASYNIPPAASLIPVAPPSAVQLGSCRVSDDVPTELESKDHEQHGIHSTTVSYMAVPGSSGQAFHGPYNHVPITNVNQNAPVQLRIVDRYRPSQIPATEHASSEDHALPTSIPHELVDELAKSLLEEDNVDDDDTKRTQGDRH</sequence>
<evidence type="ECO:0000256" key="1">
    <source>
        <dbReference type="SAM" id="MobiDB-lite"/>
    </source>
</evidence>
<reference evidence="3" key="2">
    <citation type="submission" date="2018-10" db="EMBL/GenBank/DDBJ databases">
        <title>Effector identification in a new, highly contiguous assembly of the strawberry crown rot pathogen Phytophthora cactorum.</title>
        <authorList>
            <person name="Armitage A.D."/>
            <person name="Nellist C.F."/>
            <person name="Bates H."/>
            <person name="Vickerstaff R.J."/>
            <person name="Harrison R.J."/>
        </authorList>
    </citation>
    <scope>NUCLEOTIDE SEQUENCE</scope>
    <source>
        <strain evidence="3">15-7</strain>
        <strain evidence="4">4032</strain>
        <strain evidence="5">4040</strain>
        <strain evidence="6">P415</strain>
        <strain evidence="7">P421</strain>
    </source>
</reference>
<dbReference type="SMART" id="SM00717">
    <property type="entry name" value="SANT"/>
    <property type="match status" value="1"/>
</dbReference>
<feature type="domain" description="HTH myb-type" evidence="2">
    <location>
        <begin position="30"/>
        <end position="77"/>
    </location>
</feature>